<comment type="caution">
    <text evidence="6">The sequence shown here is derived from an EMBL/GenBank/DDBJ whole genome shotgun (WGS) entry which is preliminary data.</text>
</comment>
<dbReference type="GO" id="GO:0003700">
    <property type="term" value="F:DNA-binding transcription factor activity"/>
    <property type="evidence" value="ECO:0007669"/>
    <property type="project" value="InterPro"/>
</dbReference>
<dbReference type="SUPFAM" id="SSF53850">
    <property type="entry name" value="Periplasmic binding protein-like II"/>
    <property type="match status" value="1"/>
</dbReference>
<reference evidence="6 7" key="1">
    <citation type="submission" date="2018-06" db="EMBL/GenBank/DDBJ databases">
        <authorList>
            <consortium name="Pathogen Informatics"/>
            <person name="Doyle S."/>
        </authorList>
    </citation>
    <scope>NUCLEOTIDE SEQUENCE [LARGE SCALE GENOMIC DNA]</scope>
    <source>
        <strain evidence="6 7">NCTC10254</strain>
    </source>
</reference>
<keyword evidence="2" id="KW-0805">Transcription regulation</keyword>
<keyword evidence="3" id="KW-0238">DNA-binding</keyword>
<dbReference type="NCBIfam" id="TIGR03298">
    <property type="entry name" value="argP"/>
    <property type="match status" value="1"/>
</dbReference>
<dbReference type="InterPro" id="IPR017685">
    <property type="entry name" value="ArgP"/>
</dbReference>
<dbReference type="InterPro" id="IPR036390">
    <property type="entry name" value="WH_DNA-bd_sf"/>
</dbReference>
<dbReference type="GO" id="GO:0003677">
    <property type="term" value="F:DNA binding"/>
    <property type="evidence" value="ECO:0007669"/>
    <property type="project" value="UniProtKB-KW"/>
</dbReference>
<dbReference type="Gene3D" id="1.10.10.10">
    <property type="entry name" value="Winged helix-like DNA-binding domain superfamily/Winged helix DNA-binding domain"/>
    <property type="match status" value="1"/>
</dbReference>
<organism evidence="6 7">
    <name type="scientific">Corynebacterium matruchotii</name>
    <dbReference type="NCBI Taxonomy" id="43768"/>
    <lineage>
        <taxon>Bacteria</taxon>
        <taxon>Bacillati</taxon>
        <taxon>Actinomycetota</taxon>
        <taxon>Actinomycetes</taxon>
        <taxon>Mycobacteriales</taxon>
        <taxon>Corynebacteriaceae</taxon>
        <taxon>Corynebacterium</taxon>
    </lineage>
</organism>
<evidence type="ECO:0000313" key="7">
    <source>
        <dbReference type="Proteomes" id="UP000249886"/>
    </source>
</evidence>
<proteinExistence type="inferred from homology"/>
<dbReference type="SUPFAM" id="SSF46785">
    <property type="entry name" value="Winged helix' DNA-binding domain"/>
    <property type="match status" value="1"/>
</dbReference>
<dbReference type="AlphaFoldDB" id="A0A6H9XLW0"/>
<comment type="similarity">
    <text evidence="1">Belongs to the LysR transcriptional regulatory family.</text>
</comment>
<name>A0A6H9XLW0_9CORY</name>
<evidence type="ECO:0000256" key="1">
    <source>
        <dbReference type="ARBA" id="ARBA00009437"/>
    </source>
</evidence>
<protein>
    <submittedName>
        <fullName evidence="6">LysR-family transcriptional regulator</fullName>
    </submittedName>
</protein>
<dbReference type="InterPro" id="IPR005119">
    <property type="entry name" value="LysR_subst-bd"/>
</dbReference>
<dbReference type="Gene3D" id="3.40.190.290">
    <property type="match status" value="1"/>
</dbReference>
<dbReference type="Pfam" id="PF00126">
    <property type="entry name" value="HTH_1"/>
    <property type="match status" value="1"/>
</dbReference>
<evidence type="ECO:0000256" key="3">
    <source>
        <dbReference type="ARBA" id="ARBA00023125"/>
    </source>
</evidence>
<dbReference type="InterPro" id="IPR036388">
    <property type="entry name" value="WH-like_DNA-bd_sf"/>
</dbReference>
<dbReference type="PROSITE" id="PS50931">
    <property type="entry name" value="HTH_LYSR"/>
    <property type="match status" value="1"/>
</dbReference>
<keyword evidence="5" id="KW-0804">Transcription</keyword>
<dbReference type="Pfam" id="PF03466">
    <property type="entry name" value="LysR_substrate"/>
    <property type="match status" value="1"/>
</dbReference>
<gene>
    <name evidence="6" type="primary">lysG</name>
    <name evidence="6" type="ORF">NCTC10254_02216</name>
</gene>
<keyword evidence="4" id="KW-0010">Activator</keyword>
<accession>A0A6H9XLW0</accession>
<dbReference type="InterPro" id="IPR050176">
    <property type="entry name" value="LTTR"/>
</dbReference>
<evidence type="ECO:0000256" key="2">
    <source>
        <dbReference type="ARBA" id="ARBA00023015"/>
    </source>
</evidence>
<evidence type="ECO:0000256" key="5">
    <source>
        <dbReference type="ARBA" id="ARBA00023163"/>
    </source>
</evidence>
<evidence type="ECO:0000256" key="4">
    <source>
        <dbReference type="ARBA" id="ARBA00023159"/>
    </source>
</evidence>
<dbReference type="PANTHER" id="PTHR30579:SF2">
    <property type="entry name" value="HTH-TYPE TRANSCRIPTIONAL REGULATOR ARGP"/>
    <property type="match status" value="1"/>
</dbReference>
<dbReference type="PANTHER" id="PTHR30579">
    <property type="entry name" value="TRANSCRIPTIONAL REGULATOR"/>
    <property type="match status" value="1"/>
</dbReference>
<dbReference type="Proteomes" id="UP000249886">
    <property type="component" value="Unassembled WGS sequence"/>
</dbReference>
<sequence>MLVMNPIHLQTLLTIVDEGSFEDAAYILGISPSAVSQRIKTLEKTVGRLLLRRGTPVSATEAGEVLMQAARRMALLQAETMANLKERIATIPLSVAINADSLATWFPPVLARVASWDAVTLTLRIEDESHSLNLLRRGDVLGAVTRDPHPAPGCDAIELGTMRYVSVANPWLLDKYTTDGQVDWEAMPALRFGPRDGLQDEGLKTHVQKTRHEPDNAQPIMRRISQIPSAEAFTEATRVGLGWSLLPLQHAQPLLMSGDVVRLDDTILDVPLYWHRWRLESPALEKLTTAVQTAAQTLQQ</sequence>
<dbReference type="InterPro" id="IPR000847">
    <property type="entry name" value="LysR_HTH_N"/>
</dbReference>
<dbReference type="EMBL" id="UARK01000032">
    <property type="protein sequence ID" value="SPW31768.1"/>
    <property type="molecule type" value="Genomic_DNA"/>
</dbReference>
<dbReference type="NCBIfam" id="NF002964">
    <property type="entry name" value="PRK03635.1"/>
    <property type="match status" value="1"/>
</dbReference>
<evidence type="ECO:0000313" key="6">
    <source>
        <dbReference type="EMBL" id="SPW31768.1"/>
    </source>
</evidence>